<evidence type="ECO:0000259" key="1">
    <source>
        <dbReference type="Pfam" id="PF12697"/>
    </source>
</evidence>
<dbReference type="GO" id="GO:0016787">
    <property type="term" value="F:hydrolase activity"/>
    <property type="evidence" value="ECO:0007669"/>
    <property type="project" value="UniProtKB-KW"/>
</dbReference>
<proteinExistence type="predicted"/>
<gene>
    <name evidence="2" type="ORF">MUY27_07000</name>
</gene>
<dbReference type="EMBL" id="JALJEJ010000002">
    <property type="protein sequence ID" value="MCJ8209450.1"/>
    <property type="molecule type" value="Genomic_DNA"/>
</dbReference>
<feature type="domain" description="AB hydrolase-1" evidence="1">
    <location>
        <begin position="33"/>
        <end position="252"/>
    </location>
</feature>
<organism evidence="2 3">
    <name type="scientific">Mucilaginibacter straminoryzae</name>
    <dbReference type="NCBI Taxonomy" id="2932774"/>
    <lineage>
        <taxon>Bacteria</taxon>
        <taxon>Pseudomonadati</taxon>
        <taxon>Bacteroidota</taxon>
        <taxon>Sphingobacteriia</taxon>
        <taxon>Sphingobacteriales</taxon>
        <taxon>Sphingobacteriaceae</taxon>
        <taxon>Mucilaginibacter</taxon>
    </lineage>
</organism>
<comment type="caution">
    <text evidence="2">The sequence shown here is derived from an EMBL/GenBank/DDBJ whole genome shotgun (WGS) entry which is preliminary data.</text>
</comment>
<dbReference type="Gene3D" id="3.40.50.1820">
    <property type="entry name" value="alpha/beta hydrolase"/>
    <property type="match status" value="1"/>
</dbReference>
<dbReference type="AlphaFoldDB" id="A0A9X1X320"/>
<keyword evidence="3" id="KW-1185">Reference proteome</keyword>
<sequence>MIKNESFSITGANGRLMAADITYHEERPGAPLIIFVHGFKGFKDWGTHALVARFFAENGYRFLKFNFSHNGVTENQPTEITDLIAFGENTPTIELEDLQQVISFVKSGAAIQTPSQIILLGHSLGGGISIITAAEDARISGLITMASVSSFRNLWPKEAEKDWHTRGFIYMTDSRTGNQLPLKSTLLDDLDKNSARLNILAKAASVNQPWLIIHGTADQTVPISNAQDLKRMQPNAELIIMPNTGHTFGAVHPYPGMELPLQLLDLCKKGLRFLKDNLSVHI</sequence>
<dbReference type="Proteomes" id="UP001139450">
    <property type="component" value="Unassembled WGS sequence"/>
</dbReference>
<protein>
    <submittedName>
        <fullName evidence="2">Alpha/beta hydrolase</fullName>
    </submittedName>
</protein>
<dbReference type="InterPro" id="IPR029058">
    <property type="entry name" value="AB_hydrolase_fold"/>
</dbReference>
<dbReference type="Pfam" id="PF12697">
    <property type="entry name" value="Abhydrolase_6"/>
    <property type="match status" value="1"/>
</dbReference>
<dbReference type="RefSeq" id="WP_245129277.1">
    <property type="nucleotide sequence ID" value="NZ_JALJEJ010000002.1"/>
</dbReference>
<dbReference type="InterPro" id="IPR000073">
    <property type="entry name" value="AB_hydrolase_1"/>
</dbReference>
<dbReference type="SUPFAM" id="SSF53474">
    <property type="entry name" value="alpha/beta-Hydrolases"/>
    <property type="match status" value="1"/>
</dbReference>
<reference evidence="2" key="1">
    <citation type="submission" date="2022-04" db="EMBL/GenBank/DDBJ databases">
        <title>Mucilaginibacter sp. RS28 isolated from freshwater.</title>
        <authorList>
            <person name="Ko S.-R."/>
        </authorList>
    </citation>
    <scope>NUCLEOTIDE SEQUENCE</scope>
    <source>
        <strain evidence="2">RS28</strain>
    </source>
</reference>
<evidence type="ECO:0000313" key="2">
    <source>
        <dbReference type="EMBL" id="MCJ8209450.1"/>
    </source>
</evidence>
<evidence type="ECO:0000313" key="3">
    <source>
        <dbReference type="Proteomes" id="UP001139450"/>
    </source>
</evidence>
<accession>A0A9X1X320</accession>
<keyword evidence="2" id="KW-0378">Hydrolase</keyword>
<name>A0A9X1X320_9SPHI</name>
<dbReference type="PANTHER" id="PTHR43689">
    <property type="entry name" value="HYDROLASE"/>
    <property type="match status" value="1"/>
</dbReference>
<dbReference type="PANTHER" id="PTHR43689:SF8">
    <property type="entry name" value="ALPHA_BETA-HYDROLASES SUPERFAMILY PROTEIN"/>
    <property type="match status" value="1"/>
</dbReference>